<evidence type="ECO:0000259" key="5">
    <source>
        <dbReference type="SMART" id="SM00387"/>
    </source>
</evidence>
<dbReference type="SUPFAM" id="SSF49785">
    <property type="entry name" value="Galactose-binding domain-like"/>
    <property type="match status" value="1"/>
</dbReference>
<dbReference type="Gene3D" id="1.20.5.1930">
    <property type="match status" value="1"/>
</dbReference>
<feature type="transmembrane region" description="Helical" evidence="4">
    <location>
        <begin position="371"/>
        <end position="389"/>
    </location>
</feature>
<organism evidence="6 7">
    <name type="scientific">Leucothrix arctica</name>
    <dbReference type="NCBI Taxonomy" id="1481894"/>
    <lineage>
        <taxon>Bacteria</taxon>
        <taxon>Pseudomonadati</taxon>
        <taxon>Pseudomonadota</taxon>
        <taxon>Gammaproteobacteria</taxon>
        <taxon>Thiotrichales</taxon>
        <taxon>Thiotrichaceae</taxon>
        <taxon>Leucothrix</taxon>
    </lineage>
</organism>
<dbReference type="Proteomes" id="UP000245506">
    <property type="component" value="Unassembled WGS sequence"/>
</dbReference>
<dbReference type="GO" id="GO:0000160">
    <property type="term" value="P:phosphorelay signal transduction system"/>
    <property type="evidence" value="ECO:0007669"/>
    <property type="project" value="UniProtKB-KW"/>
</dbReference>
<protein>
    <recommendedName>
        <fullName evidence="5">Histidine kinase/HSP90-like ATPase domain-containing protein</fullName>
    </recommendedName>
</protein>
<reference evidence="6 7" key="1">
    <citation type="submission" date="2018-05" db="EMBL/GenBank/DDBJ databases">
        <title>Leucothrix arctica sp. nov., isolated from Arctic seawater.</title>
        <authorList>
            <person name="Choi A."/>
            <person name="Baek K."/>
        </authorList>
    </citation>
    <scope>NUCLEOTIDE SEQUENCE [LARGE SCALE GENOMIC DNA]</scope>
    <source>
        <strain evidence="6 7">IMCC9719</strain>
    </source>
</reference>
<dbReference type="InterPro" id="IPR003594">
    <property type="entry name" value="HATPase_dom"/>
</dbReference>
<dbReference type="InterPro" id="IPR008979">
    <property type="entry name" value="Galactose-bd-like_sf"/>
</dbReference>
<accession>A0A317C905</accession>
<dbReference type="EMBL" id="QGKL01000037">
    <property type="protein sequence ID" value="PWQ94988.1"/>
    <property type="molecule type" value="Genomic_DNA"/>
</dbReference>
<dbReference type="SMART" id="SM00387">
    <property type="entry name" value="HATPase_c"/>
    <property type="match status" value="1"/>
</dbReference>
<dbReference type="Gene3D" id="3.30.565.10">
    <property type="entry name" value="Histidine kinase-like ATPase, C-terminal domain"/>
    <property type="match status" value="1"/>
</dbReference>
<evidence type="ECO:0000313" key="6">
    <source>
        <dbReference type="EMBL" id="PWQ94988.1"/>
    </source>
</evidence>
<feature type="transmembrane region" description="Helical" evidence="4">
    <location>
        <begin position="306"/>
        <end position="329"/>
    </location>
</feature>
<name>A0A317C905_9GAMM</name>
<evidence type="ECO:0000256" key="3">
    <source>
        <dbReference type="ARBA" id="ARBA00023012"/>
    </source>
</evidence>
<gene>
    <name evidence="6" type="ORF">DKT75_13720</name>
</gene>
<feature type="domain" description="Histidine kinase/HSP90-like ATPase" evidence="5">
    <location>
        <begin position="532"/>
        <end position="627"/>
    </location>
</feature>
<comment type="caution">
    <text evidence="6">The sequence shown here is derived from an EMBL/GenBank/DDBJ whole genome shotgun (WGS) entry which is preliminary data.</text>
</comment>
<dbReference type="Gene3D" id="2.60.120.260">
    <property type="entry name" value="Galactose-binding domain-like"/>
    <property type="match status" value="1"/>
</dbReference>
<keyword evidence="4" id="KW-0812">Transmembrane</keyword>
<dbReference type="InterPro" id="IPR050482">
    <property type="entry name" value="Sensor_HK_TwoCompSys"/>
</dbReference>
<evidence type="ECO:0000256" key="4">
    <source>
        <dbReference type="SAM" id="Phobius"/>
    </source>
</evidence>
<keyword evidence="7" id="KW-1185">Reference proteome</keyword>
<proteinExistence type="predicted"/>
<dbReference type="CDD" id="cd16917">
    <property type="entry name" value="HATPase_UhpB-NarQ-NarX-like"/>
    <property type="match status" value="1"/>
</dbReference>
<keyword evidence="3" id="KW-0902">Two-component regulatory system</keyword>
<dbReference type="AlphaFoldDB" id="A0A317C905"/>
<keyword evidence="1" id="KW-0808">Transferase</keyword>
<feature type="transmembrane region" description="Helical" evidence="4">
    <location>
        <begin position="16"/>
        <end position="36"/>
    </location>
</feature>
<sequence>MAEAPKDRPIINKKGMISFGLFALYVILAFYVSYLMQPSPPSQYKLESGQLISSQVSNPDALSSAKRINISLPGWVSAQDTSSTSLWYILPLNLDNKTQRKLAVYLENVSQNAEVFLNKKWLGNGGSMSGNLTRNRNHTLLFDFDKTSHQGKQNILSIHVVGDLSKNTYLGNVYVGPSQIIKQYASMQDHLRVDLVTAVTFAMLLTSIFFSILWLFRQNDSHYLFYAIFTILWTYHDSNHFLRDIPINVITWEILAPLSFGYTMLCVVYFVHRYTGVVARKIEKLALLYVLILSLPFLYHDLEWVIFYAYSIWSPAIAFLGIYTIHFIFKQFLKTKDEQLVTLFIGGISIMIFGMHDLFLATHVIPKHSPYMIHFAVLLVIIVISINLINRFVRSMNVVEHYNQELQLEIKQKTEEMEYSYGMLQQLTKKYSVAEERQRIMRDIHDGIGGQLVATLASIEAGQVNPKLLSTSLKAALQDLRLVIDSLDYEAEDLPTLLGMLRMRLSEQLSNASLKLHWKVENLPRIDHFGPTNVLHTMRIVQEAITNAIKHSNAKNLTVNTDEFVQDNLQYACITIIDDGIGADLNSSSGRGLLNMKKRSDLIGANISFDTHLGKGMSIRLEIPVIQKLGHH</sequence>
<evidence type="ECO:0000256" key="2">
    <source>
        <dbReference type="ARBA" id="ARBA00022777"/>
    </source>
</evidence>
<keyword evidence="2" id="KW-0418">Kinase</keyword>
<keyword evidence="4" id="KW-1133">Transmembrane helix</keyword>
<dbReference type="GO" id="GO:0016301">
    <property type="term" value="F:kinase activity"/>
    <property type="evidence" value="ECO:0007669"/>
    <property type="project" value="UniProtKB-KW"/>
</dbReference>
<feature type="transmembrane region" description="Helical" evidence="4">
    <location>
        <begin position="284"/>
        <end position="300"/>
    </location>
</feature>
<evidence type="ECO:0000313" key="7">
    <source>
        <dbReference type="Proteomes" id="UP000245506"/>
    </source>
</evidence>
<dbReference type="PANTHER" id="PTHR24421:SF58">
    <property type="entry name" value="SIGNAL TRANSDUCTION HISTIDINE-PROTEIN KINASE_PHOSPHATASE UHPB"/>
    <property type="match status" value="1"/>
</dbReference>
<dbReference type="SUPFAM" id="SSF55874">
    <property type="entry name" value="ATPase domain of HSP90 chaperone/DNA topoisomerase II/histidine kinase"/>
    <property type="match status" value="1"/>
</dbReference>
<feature type="transmembrane region" description="Helical" evidence="4">
    <location>
        <begin position="341"/>
        <end position="365"/>
    </location>
</feature>
<feature type="transmembrane region" description="Helical" evidence="4">
    <location>
        <begin position="254"/>
        <end position="272"/>
    </location>
</feature>
<feature type="transmembrane region" description="Helical" evidence="4">
    <location>
        <begin position="195"/>
        <end position="216"/>
    </location>
</feature>
<dbReference type="InterPro" id="IPR036890">
    <property type="entry name" value="HATPase_C_sf"/>
</dbReference>
<keyword evidence="4" id="KW-0472">Membrane</keyword>
<dbReference type="PANTHER" id="PTHR24421">
    <property type="entry name" value="NITRATE/NITRITE SENSOR PROTEIN NARX-RELATED"/>
    <property type="match status" value="1"/>
</dbReference>
<dbReference type="Pfam" id="PF02518">
    <property type="entry name" value="HATPase_c"/>
    <property type="match status" value="1"/>
</dbReference>
<evidence type="ECO:0000256" key="1">
    <source>
        <dbReference type="ARBA" id="ARBA00022679"/>
    </source>
</evidence>